<gene>
    <name evidence="6" type="ORF">BMF94_4569</name>
</gene>
<feature type="region of interest" description="Disordered" evidence="4">
    <location>
        <begin position="1"/>
        <end position="110"/>
    </location>
</feature>
<dbReference type="Proteomes" id="UP000237144">
    <property type="component" value="Unassembled WGS sequence"/>
</dbReference>
<feature type="transmembrane region" description="Helical" evidence="5">
    <location>
        <begin position="171"/>
        <end position="194"/>
    </location>
</feature>
<dbReference type="OrthoDB" id="5393181at2759"/>
<keyword evidence="7" id="KW-1185">Reference proteome</keyword>
<dbReference type="AlphaFoldDB" id="A0A2S5B6K2"/>
<proteinExistence type="predicted"/>
<comment type="caution">
    <text evidence="6">The sequence shown here is derived from an EMBL/GenBank/DDBJ whole genome shotgun (WGS) entry which is preliminary data.</text>
</comment>
<organism evidence="6 7">
    <name type="scientific">Rhodotorula taiwanensis</name>
    <dbReference type="NCBI Taxonomy" id="741276"/>
    <lineage>
        <taxon>Eukaryota</taxon>
        <taxon>Fungi</taxon>
        <taxon>Dikarya</taxon>
        <taxon>Basidiomycota</taxon>
        <taxon>Pucciniomycotina</taxon>
        <taxon>Microbotryomycetes</taxon>
        <taxon>Sporidiobolales</taxon>
        <taxon>Sporidiobolaceae</taxon>
        <taxon>Rhodotorula</taxon>
    </lineage>
</organism>
<name>A0A2S5B6K2_9BASI</name>
<dbReference type="InterPro" id="IPR028143">
    <property type="entry name" value="Get2/sif1"/>
</dbReference>
<dbReference type="PANTHER" id="PTHR28263:SF1">
    <property type="entry name" value="GOLGI TO ER TRAFFIC PROTEIN 2"/>
    <property type="match status" value="1"/>
</dbReference>
<evidence type="ECO:0000256" key="1">
    <source>
        <dbReference type="ARBA" id="ARBA00022692"/>
    </source>
</evidence>
<accession>A0A2S5B6K2</accession>
<evidence type="ECO:0000256" key="5">
    <source>
        <dbReference type="SAM" id="Phobius"/>
    </source>
</evidence>
<sequence length="348" mass="36088">MSDAAAEERRQKAAARQAKLLAKSKERLDKITGAAKGEGRIVNDTTGGIPPRPPAQAATNNPPPPSSLADINDDPAEVDLGAHANPLSLLAGTGPDSQNPFAAFGGGAGGGPPGEDPFSQMMAQMMAGMGGGAPGTGSAGAAQANPFMGSTTGQNSASAFAPAPKTLLERFFPLVHITSMVALAVYVICVYEPAKRAATSYGWSEGRGSIDWSAWSALLTRRPTELGLGSSALHSLATVPLLWMFVSVELILQTTRLFLLRNRLAAPSMLNSILPLVSQFSPQLGLAIQTGVRYLDLFSTCLNDLAVLVFCIGLAAVVGRWKAGPPTGLVEMVADKVNEALNRAAGDL</sequence>
<evidence type="ECO:0000313" key="6">
    <source>
        <dbReference type="EMBL" id="POY72412.1"/>
    </source>
</evidence>
<feature type="compositionally biased region" description="Basic and acidic residues" evidence="4">
    <location>
        <begin position="1"/>
        <end position="11"/>
    </location>
</feature>
<evidence type="ECO:0000256" key="3">
    <source>
        <dbReference type="ARBA" id="ARBA00023136"/>
    </source>
</evidence>
<evidence type="ECO:0000313" key="7">
    <source>
        <dbReference type="Proteomes" id="UP000237144"/>
    </source>
</evidence>
<dbReference type="PANTHER" id="PTHR28263">
    <property type="entry name" value="GOLGI TO ER TRAFFIC PROTEIN 2"/>
    <property type="match status" value="1"/>
</dbReference>
<feature type="transmembrane region" description="Helical" evidence="5">
    <location>
        <begin position="297"/>
        <end position="318"/>
    </location>
</feature>
<dbReference type="Pfam" id="PF08690">
    <property type="entry name" value="GET2"/>
    <property type="match status" value="1"/>
</dbReference>
<protein>
    <recommendedName>
        <fullName evidence="8">Golgi to ER traffic protein 2</fullName>
    </recommendedName>
</protein>
<keyword evidence="3 5" id="KW-0472">Membrane</keyword>
<reference evidence="6 7" key="1">
    <citation type="journal article" date="2018" name="Front. Microbiol.">
        <title>Prospects for Fungal Bioremediation of Acidic Radioactive Waste Sites: Characterization and Genome Sequence of Rhodotorula taiwanensis MD1149.</title>
        <authorList>
            <person name="Tkavc R."/>
            <person name="Matrosova V.Y."/>
            <person name="Grichenko O.E."/>
            <person name="Gostincar C."/>
            <person name="Volpe R.P."/>
            <person name="Klimenkova P."/>
            <person name="Gaidamakova E.K."/>
            <person name="Zhou C.E."/>
            <person name="Stewart B.J."/>
            <person name="Lyman M.G."/>
            <person name="Malfatti S.A."/>
            <person name="Rubinfeld B."/>
            <person name="Courtot M."/>
            <person name="Singh J."/>
            <person name="Dalgard C.L."/>
            <person name="Hamilton T."/>
            <person name="Frey K.G."/>
            <person name="Gunde-Cimerman N."/>
            <person name="Dugan L."/>
            <person name="Daly M.J."/>
        </authorList>
    </citation>
    <scope>NUCLEOTIDE SEQUENCE [LARGE SCALE GENOMIC DNA]</scope>
    <source>
        <strain evidence="6 7">MD1149</strain>
    </source>
</reference>
<evidence type="ECO:0000256" key="4">
    <source>
        <dbReference type="SAM" id="MobiDB-lite"/>
    </source>
</evidence>
<evidence type="ECO:0000256" key="2">
    <source>
        <dbReference type="ARBA" id="ARBA00022989"/>
    </source>
</evidence>
<dbReference type="GO" id="GO:0006890">
    <property type="term" value="P:retrograde vesicle-mediated transport, Golgi to endoplasmic reticulum"/>
    <property type="evidence" value="ECO:0007669"/>
    <property type="project" value="TreeGrafter"/>
</dbReference>
<feature type="transmembrane region" description="Helical" evidence="5">
    <location>
        <begin position="232"/>
        <end position="252"/>
    </location>
</feature>
<dbReference type="EMBL" id="PJQD01000049">
    <property type="protein sequence ID" value="POY72412.1"/>
    <property type="molecule type" value="Genomic_DNA"/>
</dbReference>
<dbReference type="STRING" id="741276.A0A2S5B6K2"/>
<evidence type="ECO:0008006" key="8">
    <source>
        <dbReference type="Google" id="ProtNLM"/>
    </source>
</evidence>
<keyword evidence="1 5" id="KW-0812">Transmembrane</keyword>
<keyword evidence="2 5" id="KW-1133">Transmembrane helix</keyword>